<reference evidence="2" key="1">
    <citation type="submission" date="2022-08" db="EMBL/GenBank/DDBJ databases">
        <title>Genome sequencing of akame (Lates japonicus).</title>
        <authorList>
            <person name="Hashiguchi Y."/>
            <person name="Takahashi H."/>
        </authorList>
    </citation>
    <scope>NUCLEOTIDE SEQUENCE</scope>
    <source>
        <strain evidence="2">Kochi</strain>
    </source>
</reference>
<proteinExistence type="predicted"/>
<dbReference type="EMBL" id="BRZM01000465">
    <property type="protein sequence ID" value="GLD70929.1"/>
    <property type="molecule type" value="Genomic_DNA"/>
</dbReference>
<evidence type="ECO:0000313" key="3">
    <source>
        <dbReference type="Proteomes" id="UP001279410"/>
    </source>
</evidence>
<gene>
    <name evidence="2" type="ORF">AKAME5_002224800</name>
</gene>
<sequence length="252" mass="27767">MLQTTETIEKEFNSASNQVQWSEEEDQRLRLRPLHQRKDAINAMNALNGKVVDGSPIEVTPWPWTKTVMFVTPDWRTRRISAADRLTPPTLWDSRFSPPGADPSAAYLGTSSSGHAPDPCCHTRPFRFPAAKAHVGGRGLIRRRLSESLCAVLWRKPSPRTSTPCRRLLGRSEGAHDASCAIAAARLLSSLPGYTLASPASSAVAQLKQAVSLGQDLTAYTTHEGYPAFAVWSHGRIRMLSRTAVCDEEKHL</sequence>
<dbReference type="Proteomes" id="UP001279410">
    <property type="component" value="Unassembled WGS sequence"/>
</dbReference>
<organism evidence="2 3">
    <name type="scientific">Lates japonicus</name>
    <name type="common">Japanese lates</name>
    <dbReference type="NCBI Taxonomy" id="270547"/>
    <lineage>
        <taxon>Eukaryota</taxon>
        <taxon>Metazoa</taxon>
        <taxon>Chordata</taxon>
        <taxon>Craniata</taxon>
        <taxon>Vertebrata</taxon>
        <taxon>Euteleostomi</taxon>
        <taxon>Actinopterygii</taxon>
        <taxon>Neopterygii</taxon>
        <taxon>Teleostei</taxon>
        <taxon>Neoteleostei</taxon>
        <taxon>Acanthomorphata</taxon>
        <taxon>Carangaria</taxon>
        <taxon>Carangaria incertae sedis</taxon>
        <taxon>Centropomidae</taxon>
        <taxon>Lates</taxon>
    </lineage>
</organism>
<dbReference type="AlphaFoldDB" id="A0AAD3NF61"/>
<evidence type="ECO:0000313" key="2">
    <source>
        <dbReference type="EMBL" id="GLD70929.1"/>
    </source>
</evidence>
<name>A0AAD3NF61_LATJO</name>
<evidence type="ECO:0000256" key="1">
    <source>
        <dbReference type="SAM" id="MobiDB-lite"/>
    </source>
</evidence>
<protein>
    <submittedName>
        <fullName evidence="2">APOBEC1 complementation factor</fullName>
    </submittedName>
</protein>
<feature type="region of interest" description="Disordered" evidence="1">
    <location>
        <begin position="1"/>
        <end position="21"/>
    </location>
</feature>
<comment type="caution">
    <text evidence="2">The sequence shown here is derived from an EMBL/GenBank/DDBJ whole genome shotgun (WGS) entry which is preliminary data.</text>
</comment>
<accession>A0AAD3NF61</accession>
<keyword evidence="3" id="KW-1185">Reference proteome</keyword>